<dbReference type="PANTHER" id="PTHR47829:SF1">
    <property type="entry name" value="HAD FAMILY PHOSPHATASE"/>
    <property type="match status" value="1"/>
</dbReference>
<dbReference type="EMBL" id="KN847538">
    <property type="protein sequence ID" value="KIW05092.1"/>
    <property type="molecule type" value="Genomic_DNA"/>
</dbReference>
<dbReference type="CDD" id="cd05154">
    <property type="entry name" value="ACAD10_11_N-like"/>
    <property type="match status" value="1"/>
</dbReference>
<evidence type="ECO:0000259" key="1">
    <source>
        <dbReference type="Pfam" id="PF01636"/>
    </source>
</evidence>
<evidence type="ECO:0000313" key="3">
    <source>
        <dbReference type="Proteomes" id="UP000053259"/>
    </source>
</evidence>
<organism evidence="2 3">
    <name type="scientific">Verruconis gallopava</name>
    <dbReference type="NCBI Taxonomy" id="253628"/>
    <lineage>
        <taxon>Eukaryota</taxon>
        <taxon>Fungi</taxon>
        <taxon>Dikarya</taxon>
        <taxon>Ascomycota</taxon>
        <taxon>Pezizomycotina</taxon>
        <taxon>Dothideomycetes</taxon>
        <taxon>Pleosporomycetidae</taxon>
        <taxon>Venturiales</taxon>
        <taxon>Sympoventuriaceae</taxon>
        <taxon>Verruconis</taxon>
    </lineage>
</organism>
<dbReference type="InterPro" id="IPR011009">
    <property type="entry name" value="Kinase-like_dom_sf"/>
</dbReference>
<dbReference type="GeneID" id="27311622"/>
<keyword evidence="3" id="KW-1185">Reference proteome</keyword>
<dbReference type="InParanoid" id="A0A0D1YWN0"/>
<dbReference type="AlphaFoldDB" id="A0A0D1YWN0"/>
<dbReference type="OrthoDB" id="191037at2759"/>
<dbReference type="VEuPathDB" id="FungiDB:PV09_03649"/>
<dbReference type="InterPro" id="IPR002575">
    <property type="entry name" value="Aminoglycoside_PTrfase"/>
</dbReference>
<sequence length="363" mass="41098">MAGPVRQPIDIPSLETYIIQHVPHIQPPLQIEQFRFGFSNPTYQLTDANGARFVMRKKPPGASFNKSAHQIEREFRILEALKYTEVPVPTTYCLCEDTSVLGTAFYIMEFIEGRVGLANHLPNTAPDDRFEMWRSAIQILAKLHKVDYESVGLATFGKQFGYYNRQLKTFSAVALQQATVLDVETKEPVGPIPHVDEMISMLREDQPEDRTSIVHGDFKLDNLVFHPTEPRVIGVLDWELATIGHPLSDVSTILNPFSADSMMRTPEFAPGATPGLPTLEQCISWYRDFSGYNVERDLAWGRAFYAFKTSVNMQGIAARYARRQVSNAGAGEYLKNRKKYAADAWETVQLSLRRYRNGGDSRL</sequence>
<dbReference type="STRING" id="253628.A0A0D1YWN0"/>
<dbReference type="Gene3D" id="3.90.1200.10">
    <property type="match status" value="1"/>
</dbReference>
<dbReference type="Pfam" id="PF01636">
    <property type="entry name" value="APH"/>
    <property type="match status" value="1"/>
</dbReference>
<accession>A0A0D1YWN0</accession>
<dbReference type="PANTHER" id="PTHR47829">
    <property type="entry name" value="HYDROLASE, PUTATIVE (AFU_ORTHOLOGUE AFUA_1G12880)-RELATED"/>
    <property type="match status" value="1"/>
</dbReference>
<dbReference type="Proteomes" id="UP000053259">
    <property type="component" value="Unassembled WGS sequence"/>
</dbReference>
<reference evidence="2 3" key="1">
    <citation type="submission" date="2015-01" db="EMBL/GenBank/DDBJ databases">
        <title>The Genome Sequence of Ochroconis gallopava CBS43764.</title>
        <authorList>
            <consortium name="The Broad Institute Genomics Platform"/>
            <person name="Cuomo C."/>
            <person name="de Hoog S."/>
            <person name="Gorbushina A."/>
            <person name="Stielow B."/>
            <person name="Teixiera M."/>
            <person name="Abouelleil A."/>
            <person name="Chapman S.B."/>
            <person name="Priest M."/>
            <person name="Young S.K."/>
            <person name="Wortman J."/>
            <person name="Nusbaum C."/>
            <person name="Birren B."/>
        </authorList>
    </citation>
    <scope>NUCLEOTIDE SEQUENCE [LARGE SCALE GENOMIC DNA]</scope>
    <source>
        <strain evidence="2 3">CBS 43764</strain>
    </source>
</reference>
<name>A0A0D1YWN0_9PEZI</name>
<dbReference type="RefSeq" id="XP_016214961.1">
    <property type="nucleotide sequence ID" value="XM_016356872.1"/>
</dbReference>
<dbReference type="InterPro" id="IPR041726">
    <property type="entry name" value="ACAD10_11_N"/>
</dbReference>
<proteinExistence type="predicted"/>
<gene>
    <name evidence="2" type="ORF">PV09_03649</name>
</gene>
<dbReference type="InterPro" id="IPR052898">
    <property type="entry name" value="ACAD10-like"/>
</dbReference>
<dbReference type="HOGENOM" id="CLU_007526_0_2_1"/>
<dbReference type="SUPFAM" id="SSF56112">
    <property type="entry name" value="Protein kinase-like (PK-like)"/>
    <property type="match status" value="1"/>
</dbReference>
<protein>
    <recommendedName>
        <fullName evidence="1">Aminoglycoside phosphotransferase domain-containing protein</fullName>
    </recommendedName>
</protein>
<evidence type="ECO:0000313" key="2">
    <source>
        <dbReference type="EMBL" id="KIW05092.1"/>
    </source>
</evidence>
<feature type="domain" description="Aminoglycoside phosphotransferase" evidence="1">
    <location>
        <begin position="31"/>
        <end position="258"/>
    </location>
</feature>
<dbReference type="Gene3D" id="3.30.200.20">
    <property type="entry name" value="Phosphorylase Kinase, domain 1"/>
    <property type="match status" value="1"/>
</dbReference>